<evidence type="ECO:0000313" key="1">
    <source>
        <dbReference type="EMBL" id="EON76356.1"/>
    </source>
</evidence>
<reference evidence="1 2" key="1">
    <citation type="submission" date="2013-02" db="EMBL/GenBank/DDBJ databases">
        <title>A novel strain isolated from Lonar lake, Maharashtra, India.</title>
        <authorList>
            <person name="Singh A."/>
        </authorList>
    </citation>
    <scope>NUCLEOTIDE SEQUENCE [LARGE SCALE GENOMIC DNA]</scope>
    <source>
        <strain evidence="1 2">AK24</strain>
    </source>
</reference>
<protein>
    <submittedName>
        <fullName evidence="1">Uncharacterized protein</fullName>
    </submittedName>
</protein>
<dbReference type="AlphaFoldDB" id="R7ZQF4"/>
<dbReference type="RefSeq" id="WP_010855293.1">
    <property type="nucleotide sequence ID" value="NZ_AQHR01000087.1"/>
</dbReference>
<keyword evidence="2" id="KW-1185">Reference proteome</keyword>
<comment type="caution">
    <text evidence="1">The sequence shown here is derived from an EMBL/GenBank/DDBJ whole genome shotgun (WGS) entry which is preliminary data.</text>
</comment>
<dbReference type="PATRIC" id="fig|1288963.3.peg.3152"/>
<name>R7ZQF4_9BACT</name>
<dbReference type="Proteomes" id="UP000013909">
    <property type="component" value="Unassembled WGS sequence"/>
</dbReference>
<gene>
    <name evidence="1" type="ORF">ADIS_3159</name>
</gene>
<accession>R7ZQF4</accession>
<proteinExistence type="predicted"/>
<sequence length="244" mass="25793">MKKITYFLLLVGGILGNVSCIDNVDNSTTSHFKADLEQNEKILKSLERTLYEYLASDMTLSKEELSHKYIENLHELGARVYSLGSSQPTLRTNFRPSDEYVQISRALTDAASHSTHQIYIETLSKLKISTDGSRMSQMEKDLVVENINFMNSFVNWMESTNNALGTSATCNGWWSCWGKCAAGVLGSGITGGIGGCATGALVGGAVGTVAPGIGNGVGVVSGCVAMGVIGGIGGALLGASSYCE</sequence>
<organism evidence="1 2">
    <name type="scientific">Lunatimonas lonarensis</name>
    <dbReference type="NCBI Taxonomy" id="1232681"/>
    <lineage>
        <taxon>Bacteria</taxon>
        <taxon>Pseudomonadati</taxon>
        <taxon>Bacteroidota</taxon>
        <taxon>Cytophagia</taxon>
        <taxon>Cytophagales</taxon>
        <taxon>Cyclobacteriaceae</taxon>
    </lineage>
</organism>
<dbReference type="EMBL" id="AQHR01000087">
    <property type="protein sequence ID" value="EON76356.1"/>
    <property type="molecule type" value="Genomic_DNA"/>
</dbReference>
<evidence type="ECO:0000313" key="2">
    <source>
        <dbReference type="Proteomes" id="UP000013909"/>
    </source>
</evidence>